<keyword evidence="1" id="KW-0539">Nucleus</keyword>
<dbReference type="GO" id="GO:0000981">
    <property type="term" value="F:DNA-binding transcription factor activity, RNA polymerase II-specific"/>
    <property type="evidence" value="ECO:0007669"/>
    <property type="project" value="InterPro"/>
</dbReference>
<feature type="region of interest" description="Disordered" evidence="2">
    <location>
        <begin position="456"/>
        <end position="577"/>
    </location>
</feature>
<dbReference type="Proteomes" id="UP000827724">
    <property type="component" value="Unassembled WGS sequence"/>
</dbReference>
<name>A0A9P8QRE7_9HYPO</name>
<gene>
    <name evidence="3" type="ORF">Trco_003560</name>
</gene>
<protein>
    <submittedName>
        <fullName evidence="3">C6 finger domain-containing</fullName>
    </submittedName>
</protein>
<feature type="compositionally biased region" description="Low complexity" evidence="2">
    <location>
        <begin position="456"/>
        <end position="465"/>
    </location>
</feature>
<dbReference type="InterPro" id="IPR001138">
    <property type="entry name" value="Zn2Cys6_DnaBD"/>
</dbReference>
<dbReference type="GO" id="GO:0008270">
    <property type="term" value="F:zinc ion binding"/>
    <property type="evidence" value="ECO:0007669"/>
    <property type="project" value="InterPro"/>
</dbReference>
<evidence type="ECO:0000256" key="1">
    <source>
        <dbReference type="ARBA" id="ARBA00023242"/>
    </source>
</evidence>
<sequence>MAHAPGREPHKRKRDADDDGDQPAHHPQLMALEPVSRRSLSSVLSLTAPESVINFLPRHNAQLLALLPGDVDTFSDFIYLIGEYEGVLDRSESLAANLGAKLTGPRFLRGIERFFDGPIKTNSSHPFIDPITWLDVVTFAKVNPAAFSLVPTSNGTRCCRFTYHGLQVEITEDDWRLISSGALDRFPLEHIFEEDEAAELATLEILEQRASVLYKRADEIAGRARVLHHRLGLRRKDVGRRRQLHDGGAAATAGSFIFHAADQRQRPAVPRPGSSPYDIHAELLQHAPYPTETAPSVLLPISAPAPALTPAPALILAPAPAPAPAPASAPASAPAAISVSTSTSASTSTPASKSKSKSKPTSANGPGQVVLPGDPGAEAYRSLVLQKTDTLNKGEIIFPPCDRCRRLRLQCVKHLTACRGCTKKHARCNWRSVTDDEAVALKHELDMLHRDAQKGGEAAAASVAPGPAPPCEASGIIMSQPAPGARLSYAKSADPGPAAASGPVPGPTPTPTPALMLAPPLATGMGAEPQRKMLPTPRLTRIEPAPTVPRDPPRTGQLASILSPPDYEPRLPSLGPR</sequence>
<reference evidence="3" key="1">
    <citation type="submission" date="2021-08" db="EMBL/GenBank/DDBJ databases">
        <title>Chromosome-Level Trichoderma cornu-damae using Hi-C Data.</title>
        <authorList>
            <person name="Kim C.S."/>
        </authorList>
    </citation>
    <scope>NUCLEOTIDE SEQUENCE</scope>
    <source>
        <strain evidence="3">KA19-0412C</strain>
    </source>
</reference>
<feature type="region of interest" description="Disordered" evidence="2">
    <location>
        <begin position="1"/>
        <end position="30"/>
    </location>
</feature>
<feature type="compositionally biased region" description="Low complexity" evidence="2">
    <location>
        <begin position="513"/>
        <end position="524"/>
    </location>
</feature>
<keyword evidence="4" id="KW-1185">Reference proteome</keyword>
<dbReference type="AlphaFoldDB" id="A0A9P8QRE7"/>
<organism evidence="3 4">
    <name type="scientific">Trichoderma cornu-damae</name>
    <dbReference type="NCBI Taxonomy" id="654480"/>
    <lineage>
        <taxon>Eukaryota</taxon>
        <taxon>Fungi</taxon>
        <taxon>Dikarya</taxon>
        <taxon>Ascomycota</taxon>
        <taxon>Pezizomycotina</taxon>
        <taxon>Sordariomycetes</taxon>
        <taxon>Hypocreomycetidae</taxon>
        <taxon>Hypocreales</taxon>
        <taxon>Hypocreaceae</taxon>
        <taxon>Trichoderma</taxon>
    </lineage>
</organism>
<comment type="caution">
    <text evidence="3">The sequence shown here is derived from an EMBL/GenBank/DDBJ whole genome shotgun (WGS) entry which is preliminary data.</text>
</comment>
<evidence type="ECO:0000313" key="4">
    <source>
        <dbReference type="Proteomes" id="UP000827724"/>
    </source>
</evidence>
<evidence type="ECO:0000313" key="3">
    <source>
        <dbReference type="EMBL" id="KAH6607247.1"/>
    </source>
</evidence>
<accession>A0A9P8QRE7</accession>
<feature type="compositionally biased region" description="Low complexity" evidence="2">
    <location>
        <begin position="340"/>
        <end position="363"/>
    </location>
</feature>
<dbReference type="CDD" id="cd00067">
    <property type="entry name" value="GAL4"/>
    <property type="match status" value="1"/>
</dbReference>
<proteinExistence type="predicted"/>
<feature type="region of interest" description="Disordered" evidence="2">
    <location>
        <begin position="340"/>
        <end position="373"/>
    </location>
</feature>
<dbReference type="OrthoDB" id="5422841at2759"/>
<evidence type="ECO:0000256" key="2">
    <source>
        <dbReference type="SAM" id="MobiDB-lite"/>
    </source>
</evidence>
<dbReference type="EMBL" id="JAIWOZ010000003">
    <property type="protein sequence ID" value="KAH6607247.1"/>
    <property type="molecule type" value="Genomic_DNA"/>
</dbReference>